<protein>
    <submittedName>
        <fullName evidence="1">Uncharacterized protein</fullName>
    </submittedName>
</protein>
<keyword evidence="2" id="KW-1185">Reference proteome</keyword>
<dbReference type="Proteomes" id="UP000481861">
    <property type="component" value="Unassembled WGS sequence"/>
</dbReference>
<comment type="caution">
    <text evidence="1">The sequence shown here is derived from an EMBL/GenBank/DDBJ whole genome shotgun (WGS) entry which is preliminary data.</text>
</comment>
<evidence type="ECO:0000313" key="1">
    <source>
        <dbReference type="EMBL" id="KAF2875691.1"/>
    </source>
</evidence>
<name>A0A7C8IF77_9PLEO</name>
<dbReference type="AlphaFoldDB" id="A0A7C8IF77"/>
<dbReference type="OrthoDB" id="3801236at2759"/>
<accession>A0A7C8IF77</accession>
<dbReference type="EMBL" id="JAADJZ010000004">
    <property type="protein sequence ID" value="KAF2875691.1"/>
    <property type="molecule type" value="Genomic_DNA"/>
</dbReference>
<gene>
    <name evidence="1" type="ORF">BDV95DRAFT_591143</name>
</gene>
<reference evidence="1 2" key="1">
    <citation type="submission" date="2020-01" db="EMBL/GenBank/DDBJ databases">
        <authorList>
            <consortium name="DOE Joint Genome Institute"/>
            <person name="Haridas S."/>
            <person name="Albert R."/>
            <person name="Binder M."/>
            <person name="Bloem J."/>
            <person name="Labutti K."/>
            <person name="Salamov A."/>
            <person name="Andreopoulos B."/>
            <person name="Baker S.E."/>
            <person name="Barry K."/>
            <person name="Bills G."/>
            <person name="Bluhm B.H."/>
            <person name="Cannon C."/>
            <person name="Castanera R."/>
            <person name="Culley D.E."/>
            <person name="Daum C."/>
            <person name="Ezra D."/>
            <person name="Gonzalez J.B."/>
            <person name="Henrissat B."/>
            <person name="Kuo A."/>
            <person name="Liang C."/>
            <person name="Lipzen A."/>
            <person name="Lutzoni F."/>
            <person name="Magnuson J."/>
            <person name="Mondo S."/>
            <person name="Nolan M."/>
            <person name="Ohm R."/>
            <person name="Pangilinan J."/>
            <person name="Park H.-J.H."/>
            <person name="Ramirez L."/>
            <person name="Alfaro M."/>
            <person name="Sun H."/>
            <person name="Tritt A."/>
            <person name="Yoshinaga Y."/>
            <person name="Zwiers L.-H.L."/>
            <person name="Turgeon B.G."/>
            <person name="Goodwin S.B."/>
            <person name="Spatafora J.W."/>
            <person name="Crous P.W."/>
            <person name="Grigoriev I.V."/>
        </authorList>
    </citation>
    <scope>NUCLEOTIDE SEQUENCE [LARGE SCALE GENOMIC DNA]</scope>
    <source>
        <strain evidence="1 2">CBS 611.86</strain>
    </source>
</reference>
<proteinExistence type="predicted"/>
<evidence type="ECO:0000313" key="2">
    <source>
        <dbReference type="Proteomes" id="UP000481861"/>
    </source>
</evidence>
<organism evidence="1 2">
    <name type="scientific">Massariosphaeria phaeospora</name>
    <dbReference type="NCBI Taxonomy" id="100035"/>
    <lineage>
        <taxon>Eukaryota</taxon>
        <taxon>Fungi</taxon>
        <taxon>Dikarya</taxon>
        <taxon>Ascomycota</taxon>
        <taxon>Pezizomycotina</taxon>
        <taxon>Dothideomycetes</taxon>
        <taxon>Pleosporomycetidae</taxon>
        <taxon>Pleosporales</taxon>
        <taxon>Pleosporales incertae sedis</taxon>
        <taxon>Massariosphaeria</taxon>
    </lineage>
</organism>
<sequence length="445" mass="50997">MTEPIFLHPCESAGDTDMGQQITDAEADQNIWPRLHAPATEPVMYHQLTNEEFDQWLKEDRERFPTEERGPLPNEGFDKYSDLGFVRHSNEEFDQYPSEGSVQYLGKEIVQSPDEEELIRSLIDGEQTDVDQLLQLHNHDTGVRSNIYREITELIYGQCPEPAAGFYEYHDIADGQMDRGICAFEYPDISLSRFAAEASPTGWDDLPLELQFKIVGYFTKVEGLITAHNRSAVVRQTNLLCLGQVSRTVKDVVEQSFYQLNSFALQPTRSRPFSGLSLWYPPLQVNHYIKRLDFHDLLYEDEEEEQEETPTGNALVVLPFNMFARPRPRASNPQVEKKVHNDTWQLLKNIALGKNGFPSLDHVRVFFQAEPHRMQAFWAWNICVKSGDKDVVVCPDDKDWEDRLKAALKDAPTSRIGAKQPGFELRRVTSKKVQAMTAQCPTSEL</sequence>